<sequence length="333" mass="33063">MAERSAYPPSHDDSAVVAVDIGGTTIKGAAFAPHGSVLERATVPTFGPAGSPLEATSGLIAQLDAAIRAGGRRLTGIGVASPGLVDSVRGTVTFAANLGWTDMAIVDLLTERFGVPVALEHDGRAAARAERVARIAAGRDGDEFVFVPIGTGISAAIVTGGVVVTGATGGAGEFGHVPVVPDGELCTCGQRGCVEVYASASAIVRRYRAAGGTLPGGAREITAAASTDPVAASVWADAVDALAVGLTGLAAVLDPSALVIGGGLGEAGDRLLVPLREGVARRLAWRSAPRVEQSLVGAGAGLIGASLLLESPLVPGDTVTPPAPVPVPSKEPS</sequence>
<name>A0ABP8E0G9_9MICO</name>
<dbReference type="RefSeq" id="WP_344794309.1">
    <property type="nucleotide sequence ID" value="NZ_BAABAU010000001.1"/>
</dbReference>
<organism evidence="2 3">
    <name type="scientific">Frondihabitans peucedani</name>
    <dbReference type="NCBI Taxonomy" id="598626"/>
    <lineage>
        <taxon>Bacteria</taxon>
        <taxon>Bacillati</taxon>
        <taxon>Actinomycetota</taxon>
        <taxon>Actinomycetes</taxon>
        <taxon>Micrococcales</taxon>
        <taxon>Microbacteriaceae</taxon>
        <taxon>Frondihabitans</taxon>
    </lineage>
</organism>
<evidence type="ECO:0000256" key="1">
    <source>
        <dbReference type="ARBA" id="ARBA00006479"/>
    </source>
</evidence>
<gene>
    <name evidence="2" type="ORF">GCM10022256_13230</name>
</gene>
<comment type="caution">
    <text evidence="2">The sequence shown here is derived from an EMBL/GenBank/DDBJ whole genome shotgun (WGS) entry which is preliminary data.</text>
</comment>
<dbReference type="Proteomes" id="UP001501594">
    <property type="component" value="Unassembled WGS sequence"/>
</dbReference>
<evidence type="ECO:0000313" key="3">
    <source>
        <dbReference type="Proteomes" id="UP001501594"/>
    </source>
</evidence>
<keyword evidence="3" id="KW-1185">Reference proteome</keyword>
<dbReference type="InterPro" id="IPR043129">
    <property type="entry name" value="ATPase_NBD"/>
</dbReference>
<dbReference type="Gene3D" id="3.30.420.40">
    <property type="match status" value="2"/>
</dbReference>
<dbReference type="Pfam" id="PF00480">
    <property type="entry name" value="ROK"/>
    <property type="match status" value="1"/>
</dbReference>
<protein>
    <submittedName>
        <fullName evidence="2">ROK family protein</fullName>
    </submittedName>
</protein>
<dbReference type="SUPFAM" id="SSF53067">
    <property type="entry name" value="Actin-like ATPase domain"/>
    <property type="match status" value="1"/>
</dbReference>
<comment type="similarity">
    <text evidence="1">Belongs to the ROK (NagC/XylR) family.</text>
</comment>
<dbReference type="InterPro" id="IPR000600">
    <property type="entry name" value="ROK"/>
</dbReference>
<accession>A0ABP8E0G9</accession>
<dbReference type="PANTHER" id="PTHR18964">
    <property type="entry name" value="ROK (REPRESSOR, ORF, KINASE) FAMILY"/>
    <property type="match status" value="1"/>
</dbReference>
<reference evidence="3" key="1">
    <citation type="journal article" date="2019" name="Int. J. Syst. Evol. Microbiol.">
        <title>The Global Catalogue of Microorganisms (GCM) 10K type strain sequencing project: providing services to taxonomists for standard genome sequencing and annotation.</title>
        <authorList>
            <consortium name="The Broad Institute Genomics Platform"/>
            <consortium name="The Broad Institute Genome Sequencing Center for Infectious Disease"/>
            <person name="Wu L."/>
            <person name="Ma J."/>
        </authorList>
    </citation>
    <scope>NUCLEOTIDE SEQUENCE [LARGE SCALE GENOMIC DNA]</scope>
    <source>
        <strain evidence="3">JCM 17442</strain>
    </source>
</reference>
<dbReference type="PANTHER" id="PTHR18964:SF149">
    <property type="entry name" value="BIFUNCTIONAL UDP-N-ACETYLGLUCOSAMINE 2-EPIMERASE_N-ACETYLMANNOSAMINE KINASE"/>
    <property type="match status" value="1"/>
</dbReference>
<proteinExistence type="inferred from homology"/>
<dbReference type="EMBL" id="BAABAU010000001">
    <property type="protein sequence ID" value="GAA4265711.1"/>
    <property type="molecule type" value="Genomic_DNA"/>
</dbReference>
<evidence type="ECO:0000313" key="2">
    <source>
        <dbReference type="EMBL" id="GAA4265711.1"/>
    </source>
</evidence>